<comment type="subcellular location">
    <subcellularLocation>
        <location evidence="1">Nucleus</location>
    </subcellularLocation>
</comment>
<accession>R7W980</accession>
<evidence type="ECO:0000256" key="5">
    <source>
        <dbReference type="ARBA" id="ARBA00023242"/>
    </source>
</evidence>
<organism evidence="6">
    <name type="scientific">Aegilops tauschii</name>
    <name type="common">Tausch's goatgrass</name>
    <name type="synonym">Aegilops squarrosa</name>
    <dbReference type="NCBI Taxonomy" id="37682"/>
    <lineage>
        <taxon>Eukaryota</taxon>
        <taxon>Viridiplantae</taxon>
        <taxon>Streptophyta</taxon>
        <taxon>Embryophyta</taxon>
        <taxon>Tracheophyta</taxon>
        <taxon>Spermatophyta</taxon>
        <taxon>Magnoliopsida</taxon>
        <taxon>Liliopsida</taxon>
        <taxon>Poales</taxon>
        <taxon>Poaceae</taxon>
        <taxon>BOP clade</taxon>
        <taxon>Pooideae</taxon>
        <taxon>Triticodae</taxon>
        <taxon>Triticeae</taxon>
        <taxon>Triticinae</taxon>
        <taxon>Aegilops</taxon>
    </lineage>
</organism>
<sequence length="279" mass="31497">MGRLHAIKADEAVEIILSRQYRPHSLFTNLMLKMPFLHGYLQETACLFMHDPCEPHLNLIKRIIRYLKGTLNLGLHLNTSTPTSLTACSDADCAGCPETRRSTSGFCVFLEIRTRIPDTVAWDYHFEHAGNTPVTFTVKSAILKESIDDLEWPGSSIQIHFHPDPPSVIFKGEGHGDLEIEFSYYANTDLLIAFQCDQELSYRYKYKFLRATTSNVPSSVLKENRGSKVTIGRGGMLKIQHLVSVARLGTQSYHNFAGGAQQPSRIAFIEFFVKPEEED</sequence>
<dbReference type="PANTHER" id="PTHR10870">
    <property type="entry name" value="CELL CYCLE CHECKPOINT PROTEIN RAD1"/>
    <property type="match status" value="1"/>
</dbReference>
<dbReference type="EnsemblPlants" id="EMT18697">
    <property type="protein sequence ID" value="EMT18697"/>
    <property type="gene ID" value="F775_12338"/>
</dbReference>
<dbReference type="Gene3D" id="3.70.10.10">
    <property type="match status" value="1"/>
</dbReference>
<dbReference type="AlphaFoldDB" id="R7W980"/>
<evidence type="ECO:0000256" key="3">
    <source>
        <dbReference type="ARBA" id="ARBA00022763"/>
    </source>
</evidence>
<evidence type="ECO:0000256" key="2">
    <source>
        <dbReference type="ARBA" id="ARBA00010991"/>
    </source>
</evidence>
<evidence type="ECO:0000313" key="6">
    <source>
        <dbReference type="EnsemblPlants" id="EMT18697"/>
    </source>
</evidence>
<keyword evidence="5" id="KW-0539">Nucleus</keyword>
<dbReference type="GO" id="GO:0000077">
    <property type="term" value="P:DNA damage checkpoint signaling"/>
    <property type="evidence" value="ECO:0007669"/>
    <property type="project" value="InterPro"/>
</dbReference>
<dbReference type="GO" id="GO:0006281">
    <property type="term" value="P:DNA repair"/>
    <property type="evidence" value="ECO:0007669"/>
    <property type="project" value="UniProtKB-KW"/>
</dbReference>
<evidence type="ECO:0000256" key="4">
    <source>
        <dbReference type="ARBA" id="ARBA00023204"/>
    </source>
</evidence>
<keyword evidence="4" id="KW-0234">DNA repair</keyword>
<dbReference type="PANTHER" id="PTHR10870:SF0">
    <property type="entry name" value="CELL CYCLE CHECKPOINT PROTEIN RAD1"/>
    <property type="match status" value="1"/>
</dbReference>
<evidence type="ECO:0000256" key="1">
    <source>
        <dbReference type="ARBA" id="ARBA00004123"/>
    </source>
</evidence>
<dbReference type="InterPro" id="IPR046938">
    <property type="entry name" value="DNA_clamp_sf"/>
</dbReference>
<protein>
    <submittedName>
        <fullName evidence="6">Putative mitochondrial protein</fullName>
    </submittedName>
</protein>
<comment type="similarity">
    <text evidence="2">Belongs to the rad1 family.</text>
</comment>
<dbReference type="GO" id="GO:0030896">
    <property type="term" value="C:checkpoint clamp complex"/>
    <property type="evidence" value="ECO:0007669"/>
    <property type="project" value="TreeGrafter"/>
</dbReference>
<proteinExistence type="inferred from homology"/>
<name>R7W980_AEGTA</name>
<reference evidence="6" key="1">
    <citation type="submission" date="2015-06" db="UniProtKB">
        <authorList>
            <consortium name="EnsemblPlants"/>
        </authorList>
    </citation>
    <scope>IDENTIFICATION</scope>
</reference>
<keyword evidence="3" id="KW-0227">DNA damage</keyword>
<dbReference type="InterPro" id="IPR003021">
    <property type="entry name" value="Rad1_Rec1_Rad17"/>
</dbReference>
<dbReference type="SUPFAM" id="SSF55979">
    <property type="entry name" value="DNA clamp"/>
    <property type="match status" value="1"/>
</dbReference>